<dbReference type="Gene3D" id="3.20.20.140">
    <property type="entry name" value="Metal-dependent hydrolases"/>
    <property type="match status" value="1"/>
</dbReference>
<comment type="similarity">
    <text evidence="1">Belongs to the metallo-dependent hydrolases superfamily. ATZ/TRZ family.</text>
</comment>
<protein>
    <submittedName>
        <fullName evidence="4">Cytosine deaminase</fullName>
    </submittedName>
</protein>
<dbReference type="Pfam" id="PF01979">
    <property type="entry name" value="Amidohydro_1"/>
    <property type="match status" value="1"/>
</dbReference>
<feature type="domain" description="Amidohydrolase-related" evidence="3">
    <location>
        <begin position="61"/>
        <end position="447"/>
    </location>
</feature>
<evidence type="ECO:0000256" key="2">
    <source>
        <dbReference type="ARBA" id="ARBA00022801"/>
    </source>
</evidence>
<dbReference type="Proteomes" id="UP000294562">
    <property type="component" value="Unassembled WGS sequence"/>
</dbReference>
<accession>A0A4R6B2M9</accession>
<dbReference type="Gene3D" id="2.30.40.10">
    <property type="entry name" value="Urease, subunit C, domain 1"/>
    <property type="match status" value="1"/>
</dbReference>
<name>A0A4R6B2M9_9RHOB</name>
<dbReference type="AlphaFoldDB" id="A0A4R6B2M9"/>
<proteinExistence type="inferred from homology"/>
<dbReference type="PANTHER" id="PTHR43794:SF11">
    <property type="entry name" value="AMIDOHYDROLASE-RELATED DOMAIN-CONTAINING PROTEIN"/>
    <property type="match status" value="1"/>
</dbReference>
<dbReference type="InterPro" id="IPR050287">
    <property type="entry name" value="MTA/SAH_deaminase"/>
</dbReference>
<keyword evidence="5" id="KW-1185">Reference proteome</keyword>
<evidence type="ECO:0000313" key="4">
    <source>
        <dbReference type="EMBL" id="TDL90502.1"/>
    </source>
</evidence>
<organism evidence="4 5">
    <name type="scientific">Meridianimarinicoccus aquatilis</name>
    <dbReference type="NCBI Taxonomy" id="2552766"/>
    <lineage>
        <taxon>Bacteria</taxon>
        <taxon>Pseudomonadati</taxon>
        <taxon>Pseudomonadota</taxon>
        <taxon>Alphaproteobacteria</taxon>
        <taxon>Rhodobacterales</taxon>
        <taxon>Paracoccaceae</taxon>
        <taxon>Meridianimarinicoccus</taxon>
    </lineage>
</organism>
<comment type="caution">
    <text evidence="4">The sequence shown here is derived from an EMBL/GenBank/DDBJ whole genome shotgun (WGS) entry which is preliminary data.</text>
</comment>
<dbReference type="PANTHER" id="PTHR43794">
    <property type="entry name" value="AMINOHYDROLASE SSNA-RELATED"/>
    <property type="match status" value="1"/>
</dbReference>
<dbReference type="GO" id="GO:0016810">
    <property type="term" value="F:hydrolase activity, acting on carbon-nitrogen (but not peptide) bonds"/>
    <property type="evidence" value="ECO:0007669"/>
    <property type="project" value="InterPro"/>
</dbReference>
<dbReference type="SUPFAM" id="SSF51556">
    <property type="entry name" value="Metallo-dependent hydrolases"/>
    <property type="match status" value="1"/>
</dbReference>
<evidence type="ECO:0000313" key="5">
    <source>
        <dbReference type="Proteomes" id="UP000294562"/>
    </source>
</evidence>
<dbReference type="OrthoDB" id="9796020at2"/>
<evidence type="ECO:0000259" key="3">
    <source>
        <dbReference type="Pfam" id="PF01979"/>
    </source>
</evidence>
<gene>
    <name evidence="4" type="ORF">E2L05_05225</name>
</gene>
<evidence type="ECO:0000256" key="1">
    <source>
        <dbReference type="ARBA" id="ARBA00006745"/>
    </source>
</evidence>
<dbReference type="InterPro" id="IPR011059">
    <property type="entry name" value="Metal-dep_hydrolase_composite"/>
</dbReference>
<dbReference type="SUPFAM" id="SSF51338">
    <property type="entry name" value="Composite domain of metallo-dependent hydrolases"/>
    <property type="match status" value="1"/>
</dbReference>
<dbReference type="InterPro" id="IPR032466">
    <property type="entry name" value="Metal_Hydrolase"/>
</dbReference>
<dbReference type="InterPro" id="IPR006680">
    <property type="entry name" value="Amidohydro-rel"/>
</dbReference>
<dbReference type="EMBL" id="SMZO01000008">
    <property type="protein sequence ID" value="TDL90502.1"/>
    <property type="molecule type" value="Genomic_DNA"/>
</dbReference>
<sequence length="515" mass="56636">MTECIIEAGTILCGRGASGEAELRHDASIHVKDGVIAQIGPQACLTKGKGSLPRFGGSNMIAIPGLVNSHHHFGITPLMGGIPFAPLELWLPRFRAMRQIGPRLDTLYSAIEMLESGTTTVHHIHSGLVGGHEQWMDTTDTVLGAYGDIGMRAGYSFMMRDQNVFGYGPDADLLARLEGPLRDWVIEHLSASKTPPQDYMAFFREMRTRWHQREPNRVRMNLAPANLHWCSDDSLQMMFETARDVGANLHMHLVETERQAHFAQEKFGCSAVEHLRRLGCLGPDLTIGHGNWTSARDLEILADCACSVCHNASSGLRLGSGIAPVNAMVAQGIPVALGIDQSNIFDDRDMTAEMKLVWALHRDTGLFNDRLSAAQILQSATEHGAASVGYKGETGRLEPGMKADIVLIDKAKMERPFVDPRTPVADTLLHRLTKSAIKQVFVEGDMVVDDGKVTKINRAAVMAEIHDALSAPETPREAHARAMVDALVPHLEQDLRRAGHDARHRPYRFNAQPTE</sequence>
<reference evidence="4 5" key="1">
    <citation type="submission" date="2019-03" db="EMBL/GenBank/DDBJ databases">
        <title>Rhodobacteraceae bacterium SM1902, a new member of the family Rhodobacteraceae isolated from Yantai.</title>
        <authorList>
            <person name="Sun Y."/>
        </authorList>
    </citation>
    <scope>NUCLEOTIDE SEQUENCE [LARGE SCALE GENOMIC DNA]</scope>
    <source>
        <strain evidence="4 5">SM1902</strain>
    </source>
</reference>
<keyword evidence="2" id="KW-0378">Hydrolase</keyword>
<dbReference type="RefSeq" id="WP_133341843.1">
    <property type="nucleotide sequence ID" value="NZ_SMZO01000008.1"/>
</dbReference>